<evidence type="ECO:0000313" key="5">
    <source>
        <dbReference type="Proteomes" id="UP001212123"/>
    </source>
</evidence>
<dbReference type="Pfam" id="PF13181">
    <property type="entry name" value="TPR_8"/>
    <property type="match status" value="2"/>
</dbReference>
<evidence type="ECO:0000256" key="1">
    <source>
        <dbReference type="ARBA" id="ARBA00022737"/>
    </source>
</evidence>
<organism evidence="4 5">
    <name type="scientific">Dolichospermum circinale CS-537/01</name>
    <dbReference type="NCBI Taxonomy" id="3021739"/>
    <lineage>
        <taxon>Bacteria</taxon>
        <taxon>Bacillati</taxon>
        <taxon>Cyanobacteriota</taxon>
        <taxon>Cyanophyceae</taxon>
        <taxon>Nostocales</taxon>
        <taxon>Aphanizomenonaceae</taxon>
        <taxon>Dolichospermum</taxon>
        <taxon>Dolichospermum circinale</taxon>
    </lineage>
</organism>
<dbReference type="Pfam" id="PF00515">
    <property type="entry name" value="TPR_1"/>
    <property type="match status" value="1"/>
</dbReference>
<dbReference type="InterPro" id="IPR019734">
    <property type="entry name" value="TPR_rpt"/>
</dbReference>
<dbReference type="InterPro" id="IPR051685">
    <property type="entry name" value="Ycf3/AcsC/BcsC/TPR_MFPF"/>
</dbReference>
<keyword evidence="2 3" id="KW-0802">TPR repeat</keyword>
<dbReference type="PROSITE" id="PS50005">
    <property type="entry name" value="TPR"/>
    <property type="match status" value="3"/>
</dbReference>
<name>A0ABT5A040_9CYAN</name>
<gene>
    <name evidence="4" type="ORF">PN492_01740</name>
</gene>
<dbReference type="RefSeq" id="WP_271804697.1">
    <property type="nucleotide sequence ID" value="NZ_JAQMTU010000012.1"/>
</dbReference>
<dbReference type="PROSITE" id="PS50293">
    <property type="entry name" value="TPR_REGION"/>
    <property type="match status" value="2"/>
</dbReference>
<dbReference type="Proteomes" id="UP001212123">
    <property type="component" value="Unassembled WGS sequence"/>
</dbReference>
<dbReference type="Gene3D" id="1.25.40.10">
    <property type="entry name" value="Tetratricopeptide repeat domain"/>
    <property type="match status" value="1"/>
</dbReference>
<protein>
    <submittedName>
        <fullName evidence="4">Tetratricopeptide repeat protein</fullName>
    </submittedName>
</protein>
<evidence type="ECO:0000313" key="4">
    <source>
        <dbReference type="EMBL" id="MDB9485281.1"/>
    </source>
</evidence>
<dbReference type="NCBIfam" id="NF047558">
    <property type="entry name" value="TPR_END_plus"/>
    <property type="match status" value="1"/>
</dbReference>
<feature type="repeat" description="TPR" evidence="3">
    <location>
        <begin position="294"/>
        <end position="327"/>
    </location>
</feature>
<feature type="repeat" description="TPR" evidence="3">
    <location>
        <begin position="226"/>
        <end position="259"/>
    </location>
</feature>
<dbReference type="InterPro" id="IPR011990">
    <property type="entry name" value="TPR-like_helical_dom_sf"/>
</dbReference>
<keyword evidence="5" id="KW-1185">Reference proteome</keyword>
<accession>A0ABT5A040</accession>
<dbReference type="SMART" id="SM00028">
    <property type="entry name" value="TPR"/>
    <property type="match status" value="3"/>
</dbReference>
<reference evidence="4 5" key="1">
    <citation type="submission" date="2023-01" db="EMBL/GenBank/DDBJ databases">
        <title>Genomes from the Australian National Cyanobacteria Reference Collection.</title>
        <authorList>
            <person name="Willis A."/>
            <person name="Lee E.M.F."/>
        </authorList>
    </citation>
    <scope>NUCLEOTIDE SEQUENCE [LARGE SCALE GENOMIC DNA]</scope>
    <source>
        <strain evidence="4 5">CS-537/01</strain>
    </source>
</reference>
<sequence length="356" mass="41898">MTLELSDWDIDLPKEKDEEYQAFVQTLRFTDGFALLFVRCSPAGGQELISKVKEDIHEQNIEVLKLDQDITNLYETIDKLEHKEQINILFITGLESSLSKYEEAKTLVGWSSRETHHYSWKDVPPLLININQQRERFRDSFKICFVFLLPKFAIKYFIHRAPDFFDWRSGSFDFPLDSETLTQESTRIIQEGTYEKYTSLTHEETNQKIIEIQELITDTTANETKAELFFELGYLHNVRKDYQAAISSYDKAVEFKPDDHEAWYNRGISLKNLGRYEEAISSYDKAVEFKPDDHEAWYNKSCIYALQSNIEQAIKNLQIAINLHPEKVREWTKTDSDFDAIREDERFQALLTTISY</sequence>
<dbReference type="PANTHER" id="PTHR44943">
    <property type="entry name" value="CELLULOSE SYNTHASE OPERON PROTEIN C"/>
    <property type="match status" value="1"/>
</dbReference>
<dbReference type="SUPFAM" id="SSF48452">
    <property type="entry name" value="TPR-like"/>
    <property type="match status" value="1"/>
</dbReference>
<evidence type="ECO:0000256" key="2">
    <source>
        <dbReference type="ARBA" id="ARBA00022803"/>
    </source>
</evidence>
<feature type="repeat" description="TPR" evidence="3">
    <location>
        <begin position="260"/>
        <end position="293"/>
    </location>
</feature>
<proteinExistence type="predicted"/>
<dbReference type="EMBL" id="JAQMTU010000012">
    <property type="protein sequence ID" value="MDB9485281.1"/>
    <property type="molecule type" value="Genomic_DNA"/>
</dbReference>
<dbReference type="PANTHER" id="PTHR44943:SF4">
    <property type="entry name" value="TPR REPEAT-CONTAINING PROTEIN MJ0798"/>
    <property type="match status" value="1"/>
</dbReference>
<keyword evidence="1" id="KW-0677">Repeat</keyword>
<evidence type="ECO:0000256" key="3">
    <source>
        <dbReference type="PROSITE-ProRule" id="PRU00339"/>
    </source>
</evidence>
<comment type="caution">
    <text evidence="4">The sequence shown here is derived from an EMBL/GenBank/DDBJ whole genome shotgun (WGS) entry which is preliminary data.</text>
</comment>